<organism evidence="2 3">
    <name type="scientific">Akanthomyces lecanii RCEF 1005</name>
    <dbReference type="NCBI Taxonomy" id="1081108"/>
    <lineage>
        <taxon>Eukaryota</taxon>
        <taxon>Fungi</taxon>
        <taxon>Dikarya</taxon>
        <taxon>Ascomycota</taxon>
        <taxon>Pezizomycotina</taxon>
        <taxon>Sordariomycetes</taxon>
        <taxon>Hypocreomycetidae</taxon>
        <taxon>Hypocreales</taxon>
        <taxon>Cordycipitaceae</taxon>
        <taxon>Akanthomyces</taxon>
        <taxon>Cordyceps confragosa</taxon>
    </lineage>
</organism>
<proteinExistence type="predicted"/>
<dbReference type="OrthoDB" id="3689965at2759"/>
<evidence type="ECO:0000313" key="3">
    <source>
        <dbReference type="Proteomes" id="UP000076881"/>
    </source>
</evidence>
<evidence type="ECO:0000313" key="2">
    <source>
        <dbReference type="EMBL" id="OAA70926.1"/>
    </source>
</evidence>
<gene>
    <name evidence="2" type="ORF">LEL_09517</name>
</gene>
<name>A0A168C4M9_CORDF</name>
<keyword evidence="1" id="KW-0732">Signal</keyword>
<evidence type="ECO:0000256" key="1">
    <source>
        <dbReference type="SAM" id="SignalP"/>
    </source>
</evidence>
<keyword evidence="3" id="KW-1185">Reference proteome</keyword>
<feature type="signal peptide" evidence="1">
    <location>
        <begin position="1"/>
        <end position="17"/>
    </location>
</feature>
<dbReference type="EMBL" id="AZHF01000009">
    <property type="protein sequence ID" value="OAA70926.1"/>
    <property type="molecule type" value="Genomic_DNA"/>
</dbReference>
<reference evidence="2 3" key="1">
    <citation type="journal article" date="2016" name="Genome Biol. Evol.">
        <title>Divergent and convergent evolution of fungal pathogenicity.</title>
        <authorList>
            <person name="Shang Y."/>
            <person name="Xiao G."/>
            <person name="Zheng P."/>
            <person name="Cen K."/>
            <person name="Zhan S."/>
            <person name="Wang C."/>
        </authorList>
    </citation>
    <scope>NUCLEOTIDE SEQUENCE [LARGE SCALE GENOMIC DNA]</scope>
    <source>
        <strain evidence="2 3">RCEF 1005</strain>
    </source>
</reference>
<dbReference type="AlphaFoldDB" id="A0A168C4M9"/>
<protein>
    <submittedName>
        <fullName evidence="2">Uncharacterized protein</fullName>
    </submittedName>
</protein>
<comment type="caution">
    <text evidence="2">The sequence shown here is derived from an EMBL/GenBank/DDBJ whole genome shotgun (WGS) entry which is preliminary data.</text>
</comment>
<dbReference type="Proteomes" id="UP000076881">
    <property type="component" value="Unassembled WGS sequence"/>
</dbReference>
<accession>A0A168C4M9</accession>
<sequence length="172" mass="18016">MLLYKTTLLLGASLVAASTVDTRANCDEGPQRVCYANATQNLRPEDIKYVADYLRYLGDAGAAKFLTMPPAADCAEWTLPVPSHGGSVLALAKHINPRITSSVLYEDLAAAVAGGAPEGSQGDLLGCGKDGGQMEAKANLKNPLYDSDGYKKSGAKPEGILIKLVQAPPPKV</sequence>
<feature type="chain" id="PRO_5007895911" evidence="1">
    <location>
        <begin position="18"/>
        <end position="172"/>
    </location>
</feature>